<proteinExistence type="predicted"/>
<dbReference type="EMBL" id="CAJJDO010000073">
    <property type="protein sequence ID" value="CAD8180195.1"/>
    <property type="molecule type" value="Genomic_DNA"/>
</dbReference>
<gene>
    <name evidence="1" type="ORF">PPENT_87.1.T0730204</name>
</gene>
<reference evidence="1" key="1">
    <citation type="submission" date="2021-01" db="EMBL/GenBank/DDBJ databases">
        <authorList>
            <consortium name="Genoscope - CEA"/>
            <person name="William W."/>
        </authorList>
    </citation>
    <scope>NUCLEOTIDE SEQUENCE</scope>
</reference>
<keyword evidence="2" id="KW-1185">Reference proteome</keyword>
<name>A0A8S1VVJ5_9CILI</name>
<evidence type="ECO:0000313" key="2">
    <source>
        <dbReference type="Proteomes" id="UP000689195"/>
    </source>
</evidence>
<accession>A0A8S1VVJ5</accession>
<dbReference type="AlphaFoldDB" id="A0A8S1VVJ5"/>
<protein>
    <submittedName>
        <fullName evidence="1">Uncharacterized protein</fullName>
    </submittedName>
</protein>
<comment type="caution">
    <text evidence="1">The sequence shown here is derived from an EMBL/GenBank/DDBJ whole genome shotgun (WGS) entry which is preliminary data.</text>
</comment>
<sequence length="187" mass="21793">MEYGRRQLLKKGIRICGINKQKQLNMYLIEILTNVEKDGKEFTDIGIESINLGNQKKIKSYYNLFKNLENSGQRQHGLSKTEIANSVEIDSLMHLIQNQNNIATLKKKTNQSIKSTQNMVLSGLNYLNLSRVDRITKQRIVYTVEKTKKLQFFFCVSFFQNCQYLIYNTNLFFQNKIAVIFVSTNIC</sequence>
<organism evidence="1 2">
    <name type="scientific">Paramecium pentaurelia</name>
    <dbReference type="NCBI Taxonomy" id="43138"/>
    <lineage>
        <taxon>Eukaryota</taxon>
        <taxon>Sar</taxon>
        <taxon>Alveolata</taxon>
        <taxon>Ciliophora</taxon>
        <taxon>Intramacronucleata</taxon>
        <taxon>Oligohymenophorea</taxon>
        <taxon>Peniculida</taxon>
        <taxon>Parameciidae</taxon>
        <taxon>Paramecium</taxon>
    </lineage>
</organism>
<evidence type="ECO:0000313" key="1">
    <source>
        <dbReference type="EMBL" id="CAD8180195.1"/>
    </source>
</evidence>
<dbReference type="Proteomes" id="UP000689195">
    <property type="component" value="Unassembled WGS sequence"/>
</dbReference>